<reference evidence="3" key="1">
    <citation type="submission" date="2018-08" db="EMBL/GenBank/DDBJ databases">
        <authorList>
            <person name="Kim S.-J."/>
            <person name="Jung G.-Y."/>
        </authorList>
    </citation>
    <scope>NUCLEOTIDE SEQUENCE [LARGE SCALE GENOMIC DNA]</scope>
    <source>
        <strain evidence="3">GY_G</strain>
    </source>
</reference>
<accession>A0A371BEY7</accession>
<protein>
    <submittedName>
        <fullName evidence="2">Uncharacterized protein</fullName>
    </submittedName>
</protein>
<evidence type="ECO:0000313" key="3">
    <source>
        <dbReference type="Proteomes" id="UP000263833"/>
    </source>
</evidence>
<evidence type="ECO:0000256" key="1">
    <source>
        <dbReference type="SAM" id="MobiDB-lite"/>
    </source>
</evidence>
<name>A0A371BEY7_9SPHN</name>
<sequence length="68" mass="7955">MLSDAALVKPLARKAWLWHREIMTKPQTPSREERLAEALRTNLRRRKAQDSDALRAKKRESNCPKSKD</sequence>
<comment type="caution">
    <text evidence="2">The sequence shown here is derived from an EMBL/GenBank/DDBJ whole genome shotgun (WGS) entry which is preliminary data.</text>
</comment>
<feature type="compositionally biased region" description="Basic and acidic residues" evidence="1">
    <location>
        <begin position="48"/>
        <end position="68"/>
    </location>
</feature>
<evidence type="ECO:0000313" key="2">
    <source>
        <dbReference type="EMBL" id="RDV06130.1"/>
    </source>
</evidence>
<keyword evidence="3" id="KW-1185">Reference proteome</keyword>
<proteinExistence type="predicted"/>
<feature type="region of interest" description="Disordered" evidence="1">
    <location>
        <begin position="40"/>
        <end position="68"/>
    </location>
</feature>
<gene>
    <name evidence="2" type="ORF">DXH95_01440</name>
</gene>
<organism evidence="2 3">
    <name type="scientific">Sphingorhabdus pulchriflava</name>
    <dbReference type="NCBI Taxonomy" id="2292257"/>
    <lineage>
        <taxon>Bacteria</taxon>
        <taxon>Pseudomonadati</taxon>
        <taxon>Pseudomonadota</taxon>
        <taxon>Alphaproteobacteria</taxon>
        <taxon>Sphingomonadales</taxon>
        <taxon>Sphingomonadaceae</taxon>
        <taxon>Sphingorhabdus</taxon>
    </lineage>
</organism>
<dbReference type="EMBL" id="QRGP01000001">
    <property type="protein sequence ID" value="RDV06130.1"/>
    <property type="molecule type" value="Genomic_DNA"/>
</dbReference>
<dbReference type="AlphaFoldDB" id="A0A371BEY7"/>
<dbReference type="Proteomes" id="UP000263833">
    <property type="component" value="Unassembled WGS sequence"/>
</dbReference>